<dbReference type="Proteomes" id="UP001596380">
    <property type="component" value="Unassembled WGS sequence"/>
</dbReference>
<dbReference type="InterPro" id="IPR011008">
    <property type="entry name" value="Dimeric_a/b-barrel"/>
</dbReference>
<evidence type="ECO:0000313" key="4">
    <source>
        <dbReference type="EMBL" id="MFC6887215.1"/>
    </source>
</evidence>
<feature type="region of interest" description="Disordered" evidence="2">
    <location>
        <begin position="61"/>
        <end position="130"/>
    </location>
</feature>
<evidence type="ECO:0000256" key="2">
    <source>
        <dbReference type="SAM" id="MobiDB-lite"/>
    </source>
</evidence>
<feature type="compositionally biased region" description="Basic and acidic residues" evidence="2">
    <location>
        <begin position="61"/>
        <end position="70"/>
    </location>
</feature>
<sequence length="130" mass="14170">MLHLLFLEYTNGEHAAAPHIAAPVAYPERHHSADTFLLSDQTVPTSMGGVIIAHGADRAEAERITPEDPFIHSGVARYRTTTVDPGRTHPPWPPDQRRPPTRITLENEKGPAVTAGPFTMKSPAVSYSPT</sequence>
<comment type="similarity">
    <text evidence="1">Belongs to the YciI family.</text>
</comment>
<gene>
    <name evidence="4" type="ORF">ACFQKB_46155</name>
</gene>
<evidence type="ECO:0000256" key="1">
    <source>
        <dbReference type="ARBA" id="ARBA00007689"/>
    </source>
</evidence>
<dbReference type="SUPFAM" id="SSF54909">
    <property type="entry name" value="Dimeric alpha+beta barrel"/>
    <property type="match status" value="1"/>
</dbReference>
<evidence type="ECO:0000259" key="3">
    <source>
        <dbReference type="Pfam" id="PF03795"/>
    </source>
</evidence>
<keyword evidence="5" id="KW-1185">Reference proteome</keyword>
<feature type="non-terminal residue" evidence="4">
    <location>
        <position position="130"/>
    </location>
</feature>
<accession>A0ABW2D1K9</accession>
<dbReference type="InterPro" id="IPR005545">
    <property type="entry name" value="YCII"/>
</dbReference>
<proteinExistence type="inferred from homology"/>
<name>A0ABW2D1K9_9ACTN</name>
<organism evidence="4 5">
    <name type="scientific">Actinomadura yumaensis</name>
    <dbReference type="NCBI Taxonomy" id="111807"/>
    <lineage>
        <taxon>Bacteria</taxon>
        <taxon>Bacillati</taxon>
        <taxon>Actinomycetota</taxon>
        <taxon>Actinomycetes</taxon>
        <taxon>Streptosporangiales</taxon>
        <taxon>Thermomonosporaceae</taxon>
        <taxon>Actinomadura</taxon>
    </lineage>
</organism>
<feature type="domain" description="YCII-related" evidence="3">
    <location>
        <begin position="1"/>
        <end position="79"/>
    </location>
</feature>
<protein>
    <submittedName>
        <fullName evidence="4">YciI family protein</fullName>
    </submittedName>
</protein>
<dbReference type="RefSeq" id="WP_378064197.1">
    <property type="nucleotide sequence ID" value="NZ_JBHSXS010000074.1"/>
</dbReference>
<reference evidence="5" key="1">
    <citation type="journal article" date="2019" name="Int. J. Syst. Evol. Microbiol.">
        <title>The Global Catalogue of Microorganisms (GCM) 10K type strain sequencing project: providing services to taxonomists for standard genome sequencing and annotation.</title>
        <authorList>
            <consortium name="The Broad Institute Genomics Platform"/>
            <consortium name="The Broad Institute Genome Sequencing Center for Infectious Disease"/>
            <person name="Wu L."/>
            <person name="Ma J."/>
        </authorList>
    </citation>
    <scope>NUCLEOTIDE SEQUENCE [LARGE SCALE GENOMIC DNA]</scope>
    <source>
        <strain evidence="5">JCM 3369</strain>
    </source>
</reference>
<comment type="caution">
    <text evidence="4">The sequence shown here is derived from an EMBL/GenBank/DDBJ whole genome shotgun (WGS) entry which is preliminary data.</text>
</comment>
<evidence type="ECO:0000313" key="5">
    <source>
        <dbReference type="Proteomes" id="UP001596380"/>
    </source>
</evidence>
<dbReference type="EMBL" id="JBHSXS010000074">
    <property type="protein sequence ID" value="MFC6887215.1"/>
    <property type="molecule type" value="Genomic_DNA"/>
</dbReference>
<dbReference type="Pfam" id="PF03795">
    <property type="entry name" value="YCII"/>
    <property type="match status" value="1"/>
</dbReference>